<evidence type="ECO:0000313" key="1">
    <source>
        <dbReference type="EMBL" id="PRP79488.1"/>
    </source>
</evidence>
<dbReference type="AlphaFoldDB" id="A0A2P6N6B3"/>
<dbReference type="EMBL" id="MDYQ01000182">
    <property type="protein sequence ID" value="PRP79488.1"/>
    <property type="molecule type" value="Genomic_DNA"/>
</dbReference>
<proteinExistence type="predicted"/>
<organism evidence="1 2">
    <name type="scientific">Planoprotostelium fungivorum</name>
    <dbReference type="NCBI Taxonomy" id="1890364"/>
    <lineage>
        <taxon>Eukaryota</taxon>
        <taxon>Amoebozoa</taxon>
        <taxon>Evosea</taxon>
        <taxon>Variosea</taxon>
        <taxon>Cavosteliida</taxon>
        <taxon>Cavosteliaceae</taxon>
        <taxon>Planoprotostelium</taxon>
    </lineage>
</organism>
<name>A0A2P6N6B3_9EUKA</name>
<dbReference type="InParanoid" id="A0A2P6N6B3"/>
<comment type="caution">
    <text evidence="1">The sequence shown here is derived from an EMBL/GenBank/DDBJ whole genome shotgun (WGS) entry which is preliminary data.</text>
</comment>
<keyword evidence="2" id="KW-1185">Reference proteome</keyword>
<accession>A0A2P6N6B3</accession>
<gene>
    <name evidence="1" type="ORF">PROFUN_12856</name>
</gene>
<evidence type="ECO:0000313" key="2">
    <source>
        <dbReference type="Proteomes" id="UP000241769"/>
    </source>
</evidence>
<protein>
    <submittedName>
        <fullName evidence="1">Uncharacterized protein</fullName>
    </submittedName>
</protein>
<reference evidence="1 2" key="1">
    <citation type="journal article" date="2018" name="Genome Biol. Evol.">
        <title>Multiple Roots of Fruiting Body Formation in Amoebozoa.</title>
        <authorList>
            <person name="Hillmann F."/>
            <person name="Forbes G."/>
            <person name="Novohradska S."/>
            <person name="Ferling I."/>
            <person name="Riege K."/>
            <person name="Groth M."/>
            <person name="Westermann M."/>
            <person name="Marz M."/>
            <person name="Spaller T."/>
            <person name="Winckler T."/>
            <person name="Schaap P."/>
            <person name="Glockner G."/>
        </authorList>
    </citation>
    <scope>NUCLEOTIDE SEQUENCE [LARGE SCALE GENOMIC DNA]</scope>
    <source>
        <strain evidence="1 2">Jena</strain>
    </source>
</reference>
<dbReference type="Proteomes" id="UP000241769">
    <property type="component" value="Unassembled WGS sequence"/>
</dbReference>
<sequence>MPGRPTAYDLSKDNGSRTNCVIDKRRIFFYKVDANGCITLDNSKTYTISSIRPTEESIDLIIDDVNRSVPVYKSFLSSVALCWLTPSPGWASEYKIYHRSMQILASINTTPGGIVYSPYYHSAGEKLPAFCMIAHPLTGSDLPRCGRNVLIGSSSSFEPALMGMVRQQPHRCTQDGVRCFYLHA</sequence>